<reference evidence="2 3" key="1">
    <citation type="submission" date="2018-03" db="EMBL/GenBank/DDBJ databases">
        <title>Genomic Encyclopedia of Archaeal and Bacterial Type Strains, Phase II (KMG-II): from individual species to whole genera.</title>
        <authorList>
            <person name="Goeker M."/>
        </authorList>
    </citation>
    <scope>NUCLEOTIDE SEQUENCE [LARGE SCALE GENOMIC DNA]</scope>
    <source>
        <strain evidence="2 3">DSM 44720</strain>
    </source>
</reference>
<evidence type="ECO:0000313" key="2">
    <source>
        <dbReference type="EMBL" id="PRY44891.1"/>
    </source>
</evidence>
<feature type="transmembrane region" description="Helical" evidence="1">
    <location>
        <begin position="42"/>
        <end position="62"/>
    </location>
</feature>
<feature type="transmembrane region" description="Helical" evidence="1">
    <location>
        <begin position="14"/>
        <end position="35"/>
    </location>
</feature>
<keyword evidence="3" id="KW-1185">Reference proteome</keyword>
<keyword evidence="1" id="KW-1133">Transmembrane helix</keyword>
<dbReference type="EMBL" id="PVTF01000002">
    <property type="protein sequence ID" value="PRY44891.1"/>
    <property type="molecule type" value="Genomic_DNA"/>
</dbReference>
<name>A0A2T0TGZ8_9PSEU</name>
<keyword evidence="1" id="KW-0472">Membrane</keyword>
<feature type="transmembrane region" description="Helical" evidence="1">
    <location>
        <begin position="68"/>
        <end position="88"/>
    </location>
</feature>
<evidence type="ECO:0000313" key="3">
    <source>
        <dbReference type="Proteomes" id="UP000239494"/>
    </source>
</evidence>
<dbReference type="Proteomes" id="UP000239494">
    <property type="component" value="Unassembled WGS sequence"/>
</dbReference>
<proteinExistence type="predicted"/>
<evidence type="ECO:0000256" key="1">
    <source>
        <dbReference type="SAM" id="Phobius"/>
    </source>
</evidence>
<protein>
    <submittedName>
        <fullName evidence="2">Uncharacterized protein</fullName>
    </submittedName>
</protein>
<sequence>MVRQQGTWERADGWMTLVLAVVAAGVFGLLVLFGSGLRGVRIGFGGGVFWDLGWMFAGVAWVSETLVFLVFAWGFVGVVGVLVVLALVSKGFRGVSAAGRRVVAVAVPVVGYPLVVVLLPFILGCAMWLLFWVLTSFGTCIPPECQATPAVP</sequence>
<gene>
    <name evidence="2" type="ORF">CLV43_102456</name>
</gene>
<organism evidence="2 3">
    <name type="scientific">Umezawaea tangerina</name>
    <dbReference type="NCBI Taxonomy" id="84725"/>
    <lineage>
        <taxon>Bacteria</taxon>
        <taxon>Bacillati</taxon>
        <taxon>Actinomycetota</taxon>
        <taxon>Actinomycetes</taxon>
        <taxon>Pseudonocardiales</taxon>
        <taxon>Pseudonocardiaceae</taxon>
        <taxon>Umezawaea</taxon>
    </lineage>
</organism>
<dbReference type="AlphaFoldDB" id="A0A2T0TGZ8"/>
<feature type="transmembrane region" description="Helical" evidence="1">
    <location>
        <begin position="109"/>
        <end position="134"/>
    </location>
</feature>
<keyword evidence="1" id="KW-0812">Transmembrane</keyword>
<comment type="caution">
    <text evidence="2">The sequence shown here is derived from an EMBL/GenBank/DDBJ whole genome shotgun (WGS) entry which is preliminary data.</text>
</comment>
<accession>A0A2T0TGZ8</accession>